<name>A0ABR8TVI7_9CELL</name>
<dbReference type="RefSeq" id="WP_191801023.1">
    <property type="nucleotide sequence ID" value="NZ_JACSQF010000002.1"/>
</dbReference>
<dbReference type="InterPro" id="IPR006469">
    <property type="entry name" value="NifC_ABC_porter"/>
</dbReference>
<dbReference type="NCBIfam" id="TIGR01581">
    <property type="entry name" value="Mo_ABC_porter"/>
    <property type="match status" value="1"/>
</dbReference>
<keyword evidence="8" id="KW-0067">ATP-binding</keyword>
<dbReference type="Gene3D" id="3.40.50.300">
    <property type="entry name" value="P-loop containing nucleotide triphosphate hydrolases"/>
    <property type="match status" value="1"/>
</dbReference>
<evidence type="ECO:0000256" key="5">
    <source>
        <dbReference type="ARBA" id="ARBA00022505"/>
    </source>
</evidence>
<dbReference type="PROSITE" id="PS50893">
    <property type="entry name" value="ABC_TRANSPORTER_2"/>
    <property type="match status" value="1"/>
</dbReference>
<proteinExistence type="inferred from homology"/>
<dbReference type="Gene3D" id="2.40.50.100">
    <property type="match status" value="1"/>
</dbReference>
<feature type="domain" description="ABC transporter" evidence="14">
    <location>
        <begin position="311"/>
        <end position="582"/>
    </location>
</feature>
<dbReference type="NCBIfam" id="TIGR02141">
    <property type="entry name" value="modB_ABC"/>
    <property type="match status" value="1"/>
</dbReference>
<dbReference type="PROSITE" id="PS51866">
    <property type="entry name" value="MOP"/>
    <property type="match status" value="1"/>
</dbReference>
<feature type="transmembrane region" description="Helical" evidence="12">
    <location>
        <begin position="90"/>
        <end position="109"/>
    </location>
</feature>
<feature type="domain" description="ABC transmembrane type-1" evidence="15">
    <location>
        <begin position="52"/>
        <end position="254"/>
    </location>
</feature>
<evidence type="ECO:0000256" key="9">
    <source>
        <dbReference type="ARBA" id="ARBA00022989"/>
    </source>
</evidence>
<dbReference type="PANTHER" id="PTHR30183:SF3">
    <property type="entry name" value="MOLYBDENUM TRANSPORT SYSTEM PERMEASE PROTEIN MODB"/>
    <property type="match status" value="1"/>
</dbReference>
<dbReference type="InterPro" id="IPR003439">
    <property type="entry name" value="ABC_transporter-like_ATP-bd"/>
</dbReference>
<dbReference type="SMART" id="SM00382">
    <property type="entry name" value="AAA"/>
    <property type="match status" value="1"/>
</dbReference>
<feature type="domain" description="Mop" evidence="16">
    <location>
        <begin position="639"/>
        <end position="712"/>
    </location>
</feature>
<keyword evidence="7" id="KW-0547">Nucleotide-binding</keyword>
<keyword evidence="18" id="KW-1185">Reference proteome</keyword>
<evidence type="ECO:0000256" key="3">
    <source>
        <dbReference type="ARBA" id="ARBA00022448"/>
    </source>
</evidence>
<comment type="subcellular location">
    <subcellularLocation>
        <location evidence="1 12">Cell membrane</location>
        <topology evidence="1 12">Multi-pass membrane protein</topology>
    </subcellularLocation>
</comment>
<dbReference type="Pfam" id="PF00528">
    <property type="entry name" value="BPD_transp_1"/>
    <property type="match status" value="1"/>
</dbReference>
<feature type="compositionally biased region" description="Low complexity" evidence="13">
    <location>
        <begin position="300"/>
        <end position="313"/>
    </location>
</feature>
<feature type="region of interest" description="Disordered" evidence="13">
    <location>
        <begin position="260"/>
        <end position="317"/>
    </location>
</feature>
<keyword evidence="5 11" id="KW-0500">Molybdenum</keyword>
<evidence type="ECO:0000256" key="4">
    <source>
        <dbReference type="ARBA" id="ARBA00022475"/>
    </source>
</evidence>
<feature type="transmembrane region" description="Helical" evidence="12">
    <location>
        <begin position="129"/>
        <end position="151"/>
    </location>
</feature>
<evidence type="ECO:0000256" key="10">
    <source>
        <dbReference type="ARBA" id="ARBA00023136"/>
    </source>
</evidence>
<keyword evidence="3 12" id="KW-0813">Transport</keyword>
<dbReference type="InterPro" id="IPR027417">
    <property type="entry name" value="P-loop_NTPase"/>
</dbReference>
<evidence type="ECO:0000313" key="17">
    <source>
        <dbReference type="EMBL" id="MBD7979772.1"/>
    </source>
</evidence>
<dbReference type="InterPro" id="IPR004606">
    <property type="entry name" value="Mop_domain"/>
</dbReference>
<dbReference type="EMBL" id="JACSQF010000002">
    <property type="protein sequence ID" value="MBD7979772.1"/>
    <property type="molecule type" value="Genomic_DNA"/>
</dbReference>
<dbReference type="SUPFAM" id="SSF50331">
    <property type="entry name" value="MOP-like"/>
    <property type="match status" value="1"/>
</dbReference>
<evidence type="ECO:0000256" key="11">
    <source>
        <dbReference type="PROSITE-ProRule" id="PRU01213"/>
    </source>
</evidence>
<keyword evidence="6 12" id="KW-0812">Transmembrane</keyword>
<gene>
    <name evidence="17" type="primary">modB</name>
    <name evidence="17" type="ORF">H9641_03425</name>
</gene>
<evidence type="ECO:0000256" key="6">
    <source>
        <dbReference type="ARBA" id="ARBA00022692"/>
    </source>
</evidence>
<dbReference type="PANTHER" id="PTHR30183">
    <property type="entry name" value="MOLYBDENUM TRANSPORT SYSTEM PERMEASE PROTEIN MODB"/>
    <property type="match status" value="1"/>
</dbReference>
<comment type="caution">
    <text evidence="17">The sequence shown here is derived from an EMBL/GenBank/DDBJ whole genome shotgun (WGS) entry which is preliminary data.</text>
</comment>
<dbReference type="InterPro" id="IPR008995">
    <property type="entry name" value="Mo/tungstate-bd_C_term_dom"/>
</dbReference>
<dbReference type="SUPFAM" id="SSF161098">
    <property type="entry name" value="MetI-like"/>
    <property type="match status" value="1"/>
</dbReference>
<feature type="region of interest" description="Disordered" evidence="13">
    <location>
        <begin position="359"/>
        <end position="395"/>
    </location>
</feature>
<evidence type="ECO:0000259" key="14">
    <source>
        <dbReference type="PROSITE" id="PS50893"/>
    </source>
</evidence>
<evidence type="ECO:0000256" key="8">
    <source>
        <dbReference type="ARBA" id="ARBA00022840"/>
    </source>
</evidence>
<feature type="compositionally biased region" description="Basic residues" evidence="13">
    <location>
        <begin position="362"/>
        <end position="372"/>
    </location>
</feature>
<dbReference type="Gene3D" id="1.10.3720.10">
    <property type="entry name" value="MetI-like"/>
    <property type="match status" value="1"/>
</dbReference>
<evidence type="ECO:0000259" key="15">
    <source>
        <dbReference type="PROSITE" id="PS50928"/>
    </source>
</evidence>
<dbReference type="InterPro" id="IPR035906">
    <property type="entry name" value="MetI-like_sf"/>
</dbReference>
<accession>A0ABR8TVI7</accession>
<dbReference type="Proteomes" id="UP000655570">
    <property type="component" value="Unassembled WGS sequence"/>
</dbReference>
<evidence type="ECO:0000256" key="13">
    <source>
        <dbReference type="SAM" id="MobiDB-lite"/>
    </source>
</evidence>
<feature type="transmembrane region" description="Helical" evidence="12">
    <location>
        <begin position="235"/>
        <end position="254"/>
    </location>
</feature>
<dbReference type="PROSITE" id="PS50928">
    <property type="entry name" value="ABC_TM1"/>
    <property type="match status" value="1"/>
</dbReference>
<evidence type="ECO:0000259" key="16">
    <source>
        <dbReference type="PROSITE" id="PS51866"/>
    </source>
</evidence>
<evidence type="ECO:0000256" key="2">
    <source>
        <dbReference type="ARBA" id="ARBA00007069"/>
    </source>
</evidence>
<comment type="similarity">
    <text evidence="2">Belongs to the binding-protein-dependent transport system permease family. CysTW subfamily.</text>
</comment>
<keyword evidence="10 12" id="KW-0472">Membrane</keyword>
<protein>
    <submittedName>
        <fullName evidence="17">Molybdate ABC transporter permease subunit</fullName>
    </submittedName>
</protein>
<keyword evidence="4" id="KW-1003">Cell membrane</keyword>
<dbReference type="Pfam" id="PF00005">
    <property type="entry name" value="ABC_tran"/>
    <property type="match status" value="2"/>
</dbReference>
<feature type="transmembrane region" description="Helical" evidence="12">
    <location>
        <begin position="51"/>
        <end position="78"/>
    </location>
</feature>
<feature type="compositionally biased region" description="Low complexity" evidence="13">
    <location>
        <begin position="377"/>
        <end position="395"/>
    </location>
</feature>
<dbReference type="SUPFAM" id="SSF52540">
    <property type="entry name" value="P-loop containing nucleoside triphosphate hydrolases"/>
    <property type="match status" value="1"/>
</dbReference>
<keyword evidence="9 12" id="KW-1133">Transmembrane helix</keyword>
<evidence type="ECO:0000256" key="1">
    <source>
        <dbReference type="ARBA" id="ARBA00004651"/>
    </source>
</evidence>
<dbReference type="InterPro" id="IPR003593">
    <property type="entry name" value="AAA+_ATPase"/>
</dbReference>
<evidence type="ECO:0000256" key="12">
    <source>
        <dbReference type="RuleBase" id="RU363032"/>
    </source>
</evidence>
<evidence type="ECO:0000313" key="18">
    <source>
        <dbReference type="Proteomes" id="UP000655570"/>
    </source>
</evidence>
<dbReference type="InterPro" id="IPR011867">
    <property type="entry name" value="ModB_ABC"/>
</dbReference>
<reference evidence="17 18" key="1">
    <citation type="submission" date="2020-08" db="EMBL/GenBank/DDBJ databases">
        <title>A Genomic Blueprint of the Chicken Gut Microbiome.</title>
        <authorList>
            <person name="Gilroy R."/>
            <person name="Ravi A."/>
            <person name="Getino M."/>
            <person name="Pursley I."/>
            <person name="Horton D.L."/>
            <person name="Alikhan N.-F."/>
            <person name="Baker D."/>
            <person name="Gharbi K."/>
            <person name="Hall N."/>
            <person name="Watson M."/>
            <person name="Adriaenssens E.M."/>
            <person name="Foster-Nyarko E."/>
            <person name="Jarju S."/>
            <person name="Secka A."/>
            <person name="Antonio M."/>
            <person name="Oren A."/>
            <person name="Chaudhuri R."/>
            <person name="La Ragione R.M."/>
            <person name="Hildebrand F."/>
            <person name="Pallen M.J."/>
        </authorList>
    </citation>
    <scope>NUCLEOTIDE SEQUENCE [LARGE SCALE GENOMIC DNA]</scope>
    <source>
        <strain evidence="17 18">Sa2CUA9</strain>
    </source>
</reference>
<dbReference type="InterPro" id="IPR000515">
    <property type="entry name" value="MetI-like"/>
</dbReference>
<organism evidence="17 18">
    <name type="scientific">Oerskovia merdavium</name>
    <dbReference type="NCBI Taxonomy" id="2762227"/>
    <lineage>
        <taxon>Bacteria</taxon>
        <taxon>Bacillati</taxon>
        <taxon>Actinomycetota</taxon>
        <taxon>Actinomycetes</taxon>
        <taxon>Micrococcales</taxon>
        <taxon>Cellulomonadaceae</taxon>
        <taxon>Oerskovia</taxon>
    </lineage>
</organism>
<dbReference type="CDD" id="cd06261">
    <property type="entry name" value="TM_PBP2"/>
    <property type="match status" value="1"/>
</dbReference>
<sequence>MRGLPRWVLAPALLGALFVVVPVVAMVARLDVSGGLGGIWDLLTSPTATDALWLSVRTSLVATVCCVLLGAPMALVLARTTFPGQRVARALVLLPLVLPPVVGGIALLYTFGRRGLIGQHLSVLGIEVAFTTTAVVMAQTFVALPFLVLSLEGSLRTHDARYEEVAATLGASPTTVLRRVTLPLVLPGLVSGAVLAFARALGEFGATITFAGALQGVTQTLPLEIYLQRSADPDAAVALSLLLVVVAVIVTAAVHGGPFGRTDPQVRGAGSSAEGDRGLGGVRGLAAGDQVPAESDRGGPPRTPRASPSASEPVTLGVRVRLAERGVDLDLTVEPGQVVAILGPNGAGKSTVLQAVTGLLPHRAHPPRRARSRRDAGSPGPDGAAPGPRTGAPVPARDELRVTVGGEILTDTSRGLSVPPRRRGVGWLTQRPLLFGHLDAADNVAFGLRARGVPRRAARSEARERLDELGAGPLTARRPGALSGGQAQRVSITRALATDPRVLLLDEPLASLDVGVAQQVRRVLHDAQRDRPRTTLLVTHDLLDVLLLADRAVVLEGGRVVEDGPAREVLTRPRSRFAARLAGINLLAGVATEDGGLLLDGPGLAVAGVVADATSLVAGDPAVAVFAPRAVAIHRDAPSGSPRNAFAVTITSIEPHGQLFRAWGEVTGPREVRDAVGHLAADLTPRSVADLRLAPDEHVWFAVKAAEVQVYGTR</sequence>
<dbReference type="InterPro" id="IPR005116">
    <property type="entry name" value="Transp-assoc_OB_typ1"/>
</dbReference>
<dbReference type="Pfam" id="PF03459">
    <property type="entry name" value="TOBE"/>
    <property type="match status" value="1"/>
</dbReference>
<evidence type="ECO:0000256" key="7">
    <source>
        <dbReference type="ARBA" id="ARBA00022741"/>
    </source>
</evidence>